<gene>
    <name evidence="1" type="ORF">FSC09_17095</name>
</gene>
<proteinExistence type="predicted"/>
<dbReference type="AlphaFoldDB" id="A0A6C0Y747"/>
<reference evidence="1 2" key="1">
    <citation type="submission" date="2019-09" db="EMBL/GenBank/DDBJ databases">
        <title>Non-baumannii Acinetobacter spp. carrying blaNDM-1 isolated in China.</title>
        <authorList>
            <person name="Cui C."/>
            <person name="Chen C."/>
            <person name="Sun J."/>
            <person name="Liu Y."/>
        </authorList>
    </citation>
    <scope>NUCLEOTIDE SEQUENCE [LARGE SCALE GENOMIC DNA]</scope>
    <source>
        <strain evidence="1 2">B18</strain>
        <plasmid evidence="2">pb18-3</plasmid>
    </source>
</reference>
<accession>A0A6C0Y747</accession>
<dbReference type="RefSeq" id="WP_163146633.1">
    <property type="nucleotide sequence ID" value="NZ_CP044458.1"/>
</dbReference>
<geneLocation type="plasmid" evidence="2">
    <name>pb18-3</name>
</geneLocation>
<evidence type="ECO:0000313" key="1">
    <source>
        <dbReference type="EMBL" id="QIC72074.1"/>
    </source>
</evidence>
<protein>
    <submittedName>
        <fullName evidence="1">Uncharacterized protein</fullName>
    </submittedName>
</protein>
<evidence type="ECO:0000313" key="2">
    <source>
        <dbReference type="Proteomes" id="UP000503440"/>
    </source>
</evidence>
<dbReference type="EMBL" id="CP044458">
    <property type="protein sequence ID" value="QIC72074.1"/>
    <property type="molecule type" value="Genomic_DNA"/>
</dbReference>
<organism evidence="1 2">
    <name type="scientific">Acinetobacter indicus</name>
    <dbReference type="NCBI Taxonomy" id="756892"/>
    <lineage>
        <taxon>Bacteria</taxon>
        <taxon>Pseudomonadati</taxon>
        <taxon>Pseudomonadota</taxon>
        <taxon>Gammaproteobacteria</taxon>
        <taxon>Moraxellales</taxon>
        <taxon>Moraxellaceae</taxon>
        <taxon>Acinetobacter</taxon>
    </lineage>
</organism>
<keyword evidence="1" id="KW-0614">Plasmid</keyword>
<sequence length="203" mass="23131">MSNLNLNQFIQAQAPVKLHIARQDLSIPSVAVAHADLSFLMDSNQVTDTITTELHAAFLEIQDRIAYDLKVNINLPDLISTESAVVRAEIKRFLNLTQVHLIKALFRESDLTDEEIDYVETLYPNVLDYEVGADYFADMPFVEVKTQDITTITGTGFISEIMYTYTDKIVAETLYELVKQYFNPNAKFEDFTEHASELIKVKL</sequence>
<dbReference type="Proteomes" id="UP000503440">
    <property type="component" value="Plasmid pB18-3"/>
</dbReference>
<name>A0A6C0Y747_9GAMM</name>